<dbReference type="Proteomes" id="UP001303946">
    <property type="component" value="Chromosome"/>
</dbReference>
<dbReference type="PANTHER" id="PTHR34290:SF2">
    <property type="entry name" value="OS04G0668800 PROTEIN"/>
    <property type="match status" value="1"/>
</dbReference>
<reference evidence="1 2" key="1">
    <citation type="submission" date="2023-10" db="EMBL/GenBank/DDBJ databases">
        <title>Bacteria for the degradation of biodegradable plastic PBAT(Polybutylene adipate terephthalate).</title>
        <authorList>
            <person name="Weon H.-Y."/>
            <person name="Yeon J."/>
        </authorList>
    </citation>
    <scope>NUCLEOTIDE SEQUENCE [LARGE SCALE GENOMIC DNA]</scope>
    <source>
        <strain evidence="1 2">SBD 7-3</strain>
    </source>
</reference>
<gene>
    <name evidence="1" type="ORF">RXV79_20210</name>
</gene>
<organism evidence="1 2">
    <name type="scientific">Piscinibacter gummiphilus</name>
    <dbReference type="NCBI Taxonomy" id="946333"/>
    <lineage>
        <taxon>Bacteria</taxon>
        <taxon>Pseudomonadati</taxon>
        <taxon>Pseudomonadota</taxon>
        <taxon>Betaproteobacteria</taxon>
        <taxon>Burkholderiales</taxon>
        <taxon>Sphaerotilaceae</taxon>
        <taxon>Piscinibacter</taxon>
    </lineage>
</organism>
<dbReference type="Pfam" id="PF04134">
    <property type="entry name" value="DCC1-like"/>
    <property type="match status" value="1"/>
</dbReference>
<name>A0ABZ0CW67_9BURK</name>
<evidence type="ECO:0000313" key="1">
    <source>
        <dbReference type="EMBL" id="WOB07230.1"/>
    </source>
</evidence>
<dbReference type="InterPro" id="IPR007263">
    <property type="entry name" value="DCC1-like"/>
</dbReference>
<dbReference type="InterPro" id="IPR044691">
    <property type="entry name" value="DCC1_Trx"/>
</dbReference>
<sequence>MSAVYPLTLLYDASCPVCSLEMDHLRARNDAGRLVFVDISDPAFDPTPYGATLAQMDAEIHALRADGQLMKGVQVLRLAYEAVGLGWVMRPAAWGPLRGPADLAYRSFARHRRTISRVAAPLIDGVRALRAWQMARRMQRCGDGACTMNHDEGRTR</sequence>
<keyword evidence="2" id="KW-1185">Reference proteome</keyword>
<protein>
    <submittedName>
        <fullName evidence="1">DUF393 domain-containing protein</fullName>
    </submittedName>
</protein>
<dbReference type="RefSeq" id="WP_316699902.1">
    <property type="nucleotide sequence ID" value="NZ_CP136336.1"/>
</dbReference>
<proteinExistence type="predicted"/>
<evidence type="ECO:0000313" key="2">
    <source>
        <dbReference type="Proteomes" id="UP001303946"/>
    </source>
</evidence>
<dbReference type="EMBL" id="CP136336">
    <property type="protein sequence ID" value="WOB07230.1"/>
    <property type="molecule type" value="Genomic_DNA"/>
</dbReference>
<dbReference type="PANTHER" id="PTHR34290">
    <property type="entry name" value="SI:CH73-390P7.2"/>
    <property type="match status" value="1"/>
</dbReference>
<accession>A0ABZ0CW67</accession>